<gene>
    <name evidence="2" type="ORF">ZOD2009_03732</name>
</gene>
<evidence type="ECO:0000313" key="2">
    <source>
        <dbReference type="EMBL" id="EFW93491.1"/>
    </source>
</evidence>
<dbReference type="Gene3D" id="3.30.460.40">
    <property type="match status" value="1"/>
</dbReference>
<evidence type="ECO:0000313" key="3">
    <source>
        <dbReference type="Proteomes" id="UP000003751"/>
    </source>
</evidence>
<sequence length="179" mass="20138">MTRNFCVMNLREDRLVISKQLTELDEEVIEFTGVLEDVGISYVIVSGYLAILTGRSRSTEDIDIILEPLSESKTETLVSTLKDRGYWGMAMPLDSMYEMLSDGDRIRVAEEETMIPNFEVWFAGSSLERTASEPRLSPTSVRTPSMSAQSSCKSRTNYNSHRVLTASLVRTSRTPYTSS</sequence>
<name>E7QPK8_HALPU</name>
<reference evidence="2 3" key="1">
    <citation type="journal article" date="2014" name="ISME J.">
        <title>Trehalose/2-sulfotrehalose biosynthesis and glycine-betaine uptake are widely spread mechanisms for osmoadaptation in the Halobacteriales.</title>
        <authorList>
            <person name="Youssef N.H."/>
            <person name="Savage-Ashlock K.N."/>
            <person name="McCully A.L."/>
            <person name="Luedtke B."/>
            <person name="Shaw E.I."/>
            <person name="Hoff W.D."/>
            <person name="Elshahed M.S."/>
        </authorList>
    </citation>
    <scope>NUCLEOTIDE SEQUENCE [LARGE SCALE GENOMIC DNA]</scope>
    <source>
        <strain evidence="2 3">DX253</strain>
    </source>
</reference>
<accession>E7QPK8</accession>
<proteinExistence type="predicted"/>
<dbReference type="eggNOG" id="arCOG05472">
    <property type="taxonomic scope" value="Archaea"/>
</dbReference>
<dbReference type="STRING" id="797209.GCA_000376445_03667"/>
<dbReference type="EMBL" id="AEMG01000003">
    <property type="protein sequence ID" value="EFW93491.1"/>
    <property type="molecule type" value="Genomic_DNA"/>
</dbReference>
<evidence type="ECO:0000256" key="1">
    <source>
        <dbReference type="SAM" id="MobiDB-lite"/>
    </source>
</evidence>
<dbReference type="SUPFAM" id="SSF81301">
    <property type="entry name" value="Nucleotidyltransferase"/>
    <property type="match status" value="1"/>
</dbReference>
<dbReference type="Proteomes" id="UP000003751">
    <property type="component" value="Unassembled WGS sequence"/>
</dbReference>
<evidence type="ECO:0008006" key="4">
    <source>
        <dbReference type="Google" id="ProtNLM"/>
    </source>
</evidence>
<dbReference type="InterPro" id="IPR043519">
    <property type="entry name" value="NT_sf"/>
</dbReference>
<comment type="caution">
    <text evidence="2">The sequence shown here is derived from an EMBL/GenBank/DDBJ whole genome shotgun (WGS) entry which is preliminary data.</text>
</comment>
<organism evidence="2 3">
    <name type="scientific">Haladaptatus paucihalophilus DX253</name>
    <dbReference type="NCBI Taxonomy" id="797209"/>
    <lineage>
        <taxon>Archaea</taxon>
        <taxon>Methanobacteriati</taxon>
        <taxon>Methanobacteriota</taxon>
        <taxon>Stenosarchaea group</taxon>
        <taxon>Halobacteria</taxon>
        <taxon>Halobacteriales</taxon>
        <taxon>Haladaptataceae</taxon>
        <taxon>Haladaptatus</taxon>
    </lineage>
</organism>
<dbReference type="AlphaFoldDB" id="E7QPK8"/>
<feature type="region of interest" description="Disordered" evidence="1">
    <location>
        <begin position="132"/>
        <end position="156"/>
    </location>
</feature>
<protein>
    <recommendedName>
        <fullName evidence="4">Nucleotidyltransferase family protein</fullName>
    </recommendedName>
</protein>
<feature type="compositionally biased region" description="Polar residues" evidence="1">
    <location>
        <begin position="137"/>
        <end position="156"/>
    </location>
</feature>